<dbReference type="NCBIfam" id="NF005559">
    <property type="entry name" value="PRK07231.1"/>
    <property type="match status" value="1"/>
</dbReference>
<evidence type="ECO:0000313" key="3">
    <source>
        <dbReference type="Proteomes" id="UP000054893"/>
    </source>
</evidence>
<dbReference type="Proteomes" id="UP000054893">
    <property type="component" value="Unassembled WGS sequence"/>
</dbReference>
<dbReference type="SUPFAM" id="SSF51735">
    <property type="entry name" value="NAD(P)-binding Rossmann-fold domains"/>
    <property type="match status" value="1"/>
</dbReference>
<sequence>MDTFKGKVAVVTGAGRGIGTVIARYLIAEGATVYVPDLDGERSREAAKQLGEAARPATLDVTSATQVKAFFHHVDEEAGGADLLVNCAGGYAPLVPTLNITEAEYDLVMDSNLKGTFLCCQAAIASMIKRSGGAILNFSSLAGRQTSPALGSPYTAAKAGVLGLTRHLAKEFGANGVRVNAVAPGTTEGERVAGLLTQDDRARQLAGIPLGRFTTAEDLADVAVFLLSERARYITGATIDVNGGVLTI</sequence>
<name>A0A158GFB3_CABSO</name>
<dbReference type="Gene3D" id="3.40.50.720">
    <property type="entry name" value="NAD(P)-binding Rossmann-like Domain"/>
    <property type="match status" value="1"/>
</dbReference>
<dbReference type="PRINTS" id="PR00081">
    <property type="entry name" value="GDHRDH"/>
</dbReference>
<dbReference type="PRINTS" id="PR00080">
    <property type="entry name" value="SDRFAMILY"/>
</dbReference>
<dbReference type="FunFam" id="3.40.50.720:FF:000084">
    <property type="entry name" value="Short-chain dehydrogenase reductase"/>
    <property type="match status" value="1"/>
</dbReference>
<dbReference type="InterPro" id="IPR036291">
    <property type="entry name" value="NAD(P)-bd_dom_sf"/>
</dbReference>
<gene>
    <name evidence="2" type="ORF">AWB64_02736</name>
</gene>
<dbReference type="Pfam" id="PF13561">
    <property type="entry name" value="adh_short_C2"/>
    <property type="match status" value="1"/>
</dbReference>
<dbReference type="GO" id="GO:0030497">
    <property type="term" value="P:fatty acid elongation"/>
    <property type="evidence" value="ECO:0007669"/>
    <property type="project" value="TreeGrafter"/>
</dbReference>
<reference evidence="2 3" key="1">
    <citation type="submission" date="2016-01" db="EMBL/GenBank/DDBJ databases">
        <authorList>
            <person name="Oliw E.H."/>
        </authorList>
    </citation>
    <scope>NUCLEOTIDE SEQUENCE [LARGE SCALE GENOMIC DNA]</scope>
    <source>
        <strain evidence="2">LMG 22029</strain>
    </source>
</reference>
<comment type="similarity">
    <text evidence="1">Belongs to the short-chain dehydrogenases/reductases (SDR) family.</text>
</comment>
<dbReference type="PROSITE" id="PS00061">
    <property type="entry name" value="ADH_SHORT"/>
    <property type="match status" value="1"/>
</dbReference>
<dbReference type="EMBL" id="FCOC02000006">
    <property type="protein sequence ID" value="SAL30726.1"/>
    <property type="molecule type" value="Genomic_DNA"/>
</dbReference>
<dbReference type="CDD" id="cd05233">
    <property type="entry name" value="SDR_c"/>
    <property type="match status" value="1"/>
</dbReference>
<dbReference type="RefSeq" id="WP_060819620.1">
    <property type="nucleotide sequence ID" value="NZ_FCOC02000006.1"/>
</dbReference>
<evidence type="ECO:0000313" key="2">
    <source>
        <dbReference type="EMBL" id="SAL30726.1"/>
    </source>
</evidence>
<protein>
    <submittedName>
        <fullName evidence="2">Short-chain dehydrogenase/reductase SDR</fullName>
    </submittedName>
</protein>
<dbReference type="InterPro" id="IPR020904">
    <property type="entry name" value="Sc_DH/Rdtase_CS"/>
</dbReference>
<accession>A0A158GFB3</accession>
<dbReference type="GO" id="GO:0016616">
    <property type="term" value="F:oxidoreductase activity, acting on the CH-OH group of donors, NAD or NADP as acceptor"/>
    <property type="evidence" value="ECO:0007669"/>
    <property type="project" value="TreeGrafter"/>
</dbReference>
<dbReference type="AlphaFoldDB" id="A0A158GFB3"/>
<organism evidence="2 3">
    <name type="scientific">Caballeronia sordidicola</name>
    <name type="common">Burkholderia sordidicola</name>
    <dbReference type="NCBI Taxonomy" id="196367"/>
    <lineage>
        <taxon>Bacteria</taxon>
        <taxon>Pseudomonadati</taxon>
        <taxon>Pseudomonadota</taxon>
        <taxon>Betaproteobacteria</taxon>
        <taxon>Burkholderiales</taxon>
        <taxon>Burkholderiaceae</taxon>
        <taxon>Caballeronia</taxon>
    </lineage>
</organism>
<evidence type="ECO:0000256" key="1">
    <source>
        <dbReference type="ARBA" id="ARBA00006484"/>
    </source>
</evidence>
<dbReference type="OrthoDB" id="9178657at2"/>
<proteinExistence type="inferred from homology"/>
<dbReference type="PANTHER" id="PTHR42760:SF40">
    <property type="entry name" value="3-OXOACYL-[ACYL-CARRIER-PROTEIN] REDUCTASE, CHLOROPLASTIC"/>
    <property type="match status" value="1"/>
</dbReference>
<dbReference type="PANTHER" id="PTHR42760">
    <property type="entry name" value="SHORT-CHAIN DEHYDROGENASES/REDUCTASES FAMILY MEMBER"/>
    <property type="match status" value="1"/>
</dbReference>
<dbReference type="InterPro" id="IPR002347">
    <property type="entry name" value="SDR_fam"/>
</dbReference>